<evidence type="ECO:0000256" key="1">
    <source>
        <dbReference type="ARBA" id="ARBA00003294"/>
    </source>
</evidence>
<evidence type="ECO:0000256" key="12">
    <source>
        <dbReference type="HAMAP-Rule" id="MF_00418"/>
    </source>
</evidence>
<evidence type="ECO:0000256" key="13">
    <source>
        <dbReference type="PIRNR" id="PIRNR001365"/>
    </source>
</evidence>
<evidence type="ECO:0000256" key="4">
    <source>
        <dbReference type="ARBA" id="ARBA00012086"/>
    </source>
</evidence>
<keyword evidence="8 12" id="KW-0457">Lysine biosynthesis</keyword>
<dbReference type="InterPro" id="IPR013785">
    <property type="entry name" value="Aldolase_TIM"/>
</dbReference>
<evidence type="ECO:0000256" key="9">
    <source>
        <dbReference type="ARBA" id="ARBA00023239"/>
    </source>
</evidence>
<dbReference type="InterPro" id="IPR020624">
    <property type="entry name" value="Schiff_base-form_aldolases_CS"/>
</dbReference>
<dbReference type="CDD" id="cd00950">
    <property type="entry name" value="DHDPS"/>
    <property type="match status" value="1"/>
</dbReference>
<feature type="binding site" evidence="12">
    <location>
        <position position="204"/>
    </location>
    <ligand>
        <name>pyruvate</name>
        <dbReference type="ChEBI" id="CHEBI:15361"/>
    </ligand>
</feature>
<dbReference type="NCBIfam" id="TIGR00674">
    <property type="entry name" value="dapA"/>
    <property type="match status" value="1"/>
</dbReference>
<feature type="binding site" evidence="12">
    <location>
        <position position="46"/>
    </location>
    <ligand>
        <name>pyruvate</name>
        <dbReference type="ChEBI" id="CHEBI:15361"/>
    </ligand>
</feature>
<dbReference type="Pfam" id="PF00701">
    <property type="entry name" value="DHDPS"/>
    <property type="match status" value="1"/>
</dbReference>
<evidence type="ECO:0000256" key="5">
    <source>
        <dbReference type="ARBA" id="ARBA00022490"/>
    </source>
</evidence>
<dbReference type="SUPFAM" id="SSF51569">
    <property type="entry name" value="Aldolase"/>
    <property type="match status" value="1"/>
</dbReference>
<organism evidence="14 15">
    <name type="scientific">Thalassorhabdus alkalitolerans</name>
    <dbReference type="NCBI Taxonomy" id="2282697"/>
    <lineage>
        <taxon>Bacteria</taxon>
        <taxon>Bacillati</taxon>
        <taxon>Bacillota</taxon>
        <taxon>Bacilli</taxon>
        <taxon>Bacillales</taxon>
        <taxon>Bacillaceae</taxon>
        <taxon>Thalassorhabdus</taxon>
    </lineage>
</organism>
<dbReference type="SMART" id="SM01130">
    <property type="entry name" value="DHDPS"/>
    <property type="match status" value="1"/>
</dbReference>
<comment type="function">
    <text evidence="1 12">Catalyzes the condensation of (S)-aspartate-beta-semialdehyde [(S)-ASA] and pyruvate to 4-hydroxy-tetrahydrodipicolinate (HTPA).</text>
</comment>
<name>A0ABW0YUP2_9BACI</name>
<feature type="site" description="Part of a proton relay during catalysis" evidence="12">
    <location>
        <position position="45"/>
    </location>
</feature>
<gene>
    <name evidence="12 14" type="primary">dapA</name>
    <name evidence="14" type="ORF">ACFPU1_16300</name>
</gene>
<dbReference type="PANTHER" id="PTHR12128:SF66">
    <property type="entry name" value="4-HYDROXY-2-OXOGLUTARATE ALDOLASE, MITOCHONDRIAL"/>
    <property type="match status" value="1"/>
</dbReference>
<comment type="subcellular location">
    <subcellularLocation>
        <location evidence="12">Cytoplasm</location>
    </subcellularLocation>
</comment>
<comment type="similarity">
    <text evidence="3 12 13">Belongs to the DapA family.</text>
</comment>
<feature type="active site" description="Schiff-base intermediate with substrate" evidence="12">
    <location>
        <position position="162"/>
    </location>
</feature>
<comment type="caution">
    <text evidence="14">The sequence shown here is derived from an EMBL/GenBank/DDBJ whole genome shotgun (WGS) entry which is preliminary data.</text>
</comment>
<comment type="caution">
    <text evidence="12">Was originally thought to be a dihydrodipicolinate synthase (DHDPS), catalyzing the condensation of (S)-aspartate-beta-semialdehyde [(S)-ASA] and pyruvate to dihydrodipicolinate (DHDP). However, it was shown in E.coli that the product of the enzymatic reaction is not dihydrodipicolinate but in fact (4S)-4-hydroxy-2,3,4,5-tetrahydro-(2S)-dipicolinic acid (HTPA), and that the consecutive dehydration reaction leading to DHDP is not spontaneous but catalyzed by DapB.</text>
</comment>
<comment type="subunit">
    <text evidence="12">Homotetramer; dimer of dimers.</text>
</comment>
<feature type="active site" description="Proton donor/acceptor" evidence="12">
    <location>
        <position position="134"/>
    </location>
</feature>
<keyword evidence="6 12" id="KW-0028">Amino-acid biosynthesis</keyword>
<evidence type="ECO:0000256" key="3">
    <source>
        <dbReference type="ARBA" id="ARBA00007592"/>
    </source>
</evidence>
<comment type="pathway">
    <text evidence="2 12">Amino-acid biosynthesis; L-lysine biosynthesis via DAP pathway; (S)-tetrahydrodipicolinate from L-aspartate: step 3/4.</text>
</comment>
<dbReference type="GO" id="GO:0008840">
    <property type="term" value="F:4-hydroxy-tetrahydrodipicolinate synthase activity"/>
    <property type="evidence" value="ECO:0007669"/>
    <property type="project" value="UniProtKB-EC"/>
</dbReference>
<evidence type="ECO:0000256" key="7">
    <source>
        <dbReference type="ARBA" id="ARBA00022915"/>
    </source>
</evidence>
<feature type="site" description="Part of a proton relay during catalysis" evidence="12">
    <location>
        <position position="108"/>
    </location>
</feature>
<dbReference type="Gene3D" id="3.20.20.70">
    <property type="entry name" value="Aldolase class I"/>
    <property type="match status" value="1"/>
</dbReference>
<dbReference type="PANTHER" id="PTHR12128">
    <property type="entry name" value="DIHYDRODIPICOLINATE SYNTHASE"/>
    <property type="match status" value="1"/>
</dbReference>
<dbReference type="PIRSF" id="PIRSF001365">
    <property type="entry name" value="DHDPS"/>
    <property type="match status" value="1"/>
</dbReference>
<evidence type="ECO:0000313" key="14">
    <source>
        <dbReference type="EMBL" id="MFC5714313.1"/>
    </source>
</evidence>
<keyword evidence="7 12" id="KW-0220">Diaminopimelate biosynthesis</keyword>
<accession>A0ABW0YUP2</accession>
<dbReference type="PROSITE" id="PS00665">
    <property type="entry name" value="DHDPS_1"/>
    <property type="match status" value="1"/>
</dbReference>
<dbReference type="EC" id="4.3.3.7" evidence="4 12"/>
<dbReference type="PRINTS" id="PR00146">
    <property type="entry name" value="DHPICSNTHASE"/>
</dbReference>
<dbReference type="InterPro" id="IPR002220">
    <property type="entry name" value="DapA-like"/>
</dbReference>
<evidence type="ECO:0000256" key="6">
    <source>
        <dbReference type="ARBA" id="ARBA00022605"/>
    </source>
</evidence>
<reference evidence="15" key="1">
    <citation type="journal article" date="2019" name="Int. J. Syst. Evol. Microbiol.">
        <title>The Global Catalogue of Microorganisms (GCM) 10K type strain sequencing project: providing services to taxonomists for standard genome sequencing and annotation.</title>
        <authorList>
            <consortium name="The Broad Institute Genomics Platform"/>
            <consortium name="The Broad Institute Genome Sequencing Center for Infectious Disease"/>
            <person name="Wu L."/>
            <person name="Ma J."/>
        </authorList>
    </citation>
    <scope>NUCLEOTIDE SEQUENCE [LARGE SCALE GENOMIC DNA]</scope>
    <source>
        <strain evidence="15">CECT 7184</strain>
    </source>
</reference>
<dbReference type="HAMAP" id="MF_00418">
    <property type="entry name" value="DapA"/>
    <property type="match status" value="1"/>
</dbReference>
<proteinExistence type="inferred from homology"/>
<comment type="catalytic activity">
    <reaction evidence="11 12">
        <text>L-aspartate 4-semialdehyde + pyruvate = (2S,4S)-4-hydroxy-2,3,4,5-tetrahydrodipicolinate + H2O + H(+)</text>
        <dbReference type="Rhea" id="RHEA:34171"/>
        <dbReference type="ChEBI" id="CHEBI:15361"/>
        <dbReference type="ChEBI" id="CHEBI:15377"/>
        <dbReference type="ChEBI" id="CHEBI:15378"/>
        <dbReference type="ChEBI" id="CHEBI:67139"/>
        <dbReference type="ChEBI" id="CHEBI:537519"/>
        <dbReference type="EC" id="4.3.3.7"/>
    </reaction>
</comment>
<dbReference type="InterPro" id="IPR005263">
    <property type="entry name" value="DapA"/>
</dbReference>
<keyword evidence="15" id="KW-1185">Reference proteome</keyword>
<protein>
    <recommendedName>
        <fullName evidence="4 12">4-hydroxy-tetrahydrodipicolinate synthase</fullName>
        <shortName evidence="12">HTPA synthase</shortName>
        <ecNumber evidence="4 12">4.3.3.7</ecNumber>
    </recommendedName>
</protein>
<evidence type="ECO:0000256" key="8">
    <source>
        <dbReference type="ARBA" id="ARBA00023154"/>
    </source>
</evidence>
<keyword evidence="5 12" id="KW-0963">Cytoplasm</keyword>
<evidence type="ECO:0000256" key="10">
    <source>
        <dbReference type="ARBA" id="ARBA00023270"/>
    </source>
</evidence>
<evidence type="ECO:0000313" key="15">
    <source>
        <dbReference type="Proteomes" id="UP001596142"/>
    </source>
</evidence>
<dbReference type="RefSeq" id="WP_385942950.1">
    <property type="nucleotide sequence ID" value="NZ_JBHSOZ010000010.1"/>
</dbReference>
<evidence type="ECO:0000256" key="11">
    <source>
        <dbReference type="ARBA" id="ARBA00047836"/>
    </source>
</evidence>
<keyword evidence="10 12" id="KW-0704">Schiff base</keyword>
<sequence length="295" mass="32010">MNFGRVLTAMVTPFDENEEVDFNAVTKLVNHLISNGTDALVVAGTTGESPTLSKEEKLLLFEHVVKVVNGRVPVIAGTGCNNTKASVELTKKAEQVGVDAVMLVSPYYSKPSQEGLYQHFKTIAQATNLPVMIYNIPGRSVVNVSVETTIRLSYIENIVSTKEASGDLDAMSRIVEETPDNFSLYSGDDSLTLPIMAIGGTGIVSVSSHILGNEMQEMVQSFLQGHPQFAAKRHRQLLPLMKAMFAAPSPVPVKAALELKGIISGDVRLPMVRLSEGEMNELRTTLQPKATFYVS</sequence>
<evidence type="ECO:0000256" key="2">
    <source>
        <dbReference type="ARBA" id="ARBA00005120"/>
    </source>
</evidence>
<keyword evidence="9 12" id="KW-0456">Lyase</keyword>
<dbReference type="EMBL" id="JBHSOZ010000010">
    <property type="protein sequence ID" value="MFC5714313.1"/>
    <property type="molecule type" value="Genomic_DNA"/>
</dbReference>
<dbReference type="Proteomes" id="UP001596142">
    <property type="component" value="Unassembled WGS sequence"/>
</dbReference>